<sequence>MSLCALIYSKITKMTSVDDMTQIMIVGIQLYSCLSLLARQSMSMLTELPGMVTVFEQFFHLEYSDSYTCNIHHYCICHSQVTAFQTLLALNYNSFILTVAIIGVGIYSTEAGVYNVFDSHARDMYHNSHSEGTCVLLEIPSMHKLIQYF</sequence>
<keyword evidence="1" id="KW-0812">Transmembrane</keyword>
<keyword evidence="3" id="KW-1185">Reference proteome</keyword>
<dbReference type="InterPro" id="IPR038765">
    <property type="entry name" value="Papain-like_cys_pep_sf"/>
</dbReference>
<protein>
    <submittedName>
        <fullName evidence="2">Uncharacterized protein</fullName>
    </submittedName>
</protein>
<evidence type="ECO:0000313" key="3">
    <source>
        <dbReference type="Proteomes" id="UP001159427"/>
    </source>
</evidence>
<gene>
    <name evidence="2" type="ORF">PEVE_00021022</name>
</gene>
<evidence type="ECO:0000256" key="1">
    <source>
        <dbReference type="SAM" id="Phobius"/>
    </source>
</evidence>
<dbReference type="EMBL" id="CALNXI010002815">
    <property type="protein sequence ID" value="CAH3190886.1"/>
    <property type="molecule type" value="Genomic_DNA"/>
</dbReference>
<keyword evidence="1" id="KW-1133">Transmembrane helix</keyword>
<feature type="transmembrane region" description="Helical" evidence="1">
    <location>
        <begin position="20"/>
        <end position="38"/>
    </location>
</feature>
<reference evidence="2 3" key="1">
    <citation type="submission" date="2022-05" db="EMBL/GenBank/DDBJ databases">
        <authorList>
            <consortium name="Genoscope - CEA"/>
            <person name="William W."/>
        </authorList>
    </citation>
    <scope>NUCLEOTIDE SEQUENCE [LARGE SCALE GENOMIC DNA]</scope>
</reference>
<evidence type="ECO:0000313" key="2">
    <source>
        <dbReference type="EMBL" id="CAH3190886.1"/>
    </source>
</evidence>
<organism evidence="2 3">
    <name type="scientific">Porites evermanni</name>
    <dbReference type="NCBI Taxonomy" id="104178"/>
    <lineage>
        <taxon>Eukaryota</taxon>
        <taxon>Metazoa</taxon>
        <taxon>Cnidaria</taxon>
        <taxon>Anthozoa</taxon>
        <taxon>Hexacorallia</taxon>
        <taxon>Scleractinia</taxon>
        <taxon>Fungiina</taxon>
        <taxon>Poritidae</taxon>
        <taxon>Porites</taxon>
    </lineage>
</organism>
<dbReference type="Proteomes" id="UP001159427">
    <property type="component" value="Unassembled WGS sequence"/>
</dbReference>
<comment type="caution">
    <text evidence="2">The sequence shown here is derived from an EMBL/GenBank/DDBJ whole genome shotgun (WGS) entry which is preliminary data.</text>
</comment>
<keyword evidence="1" id="KW-0472">Membrane</keyword>
<dbReference type="Gene3D" id="3.90.70.120">
    <property type="match status" value="1"/>
</dbReference>
<accession>A0ABN8SH52</accession>
<proteinExistence type="predicted"/>
<dbReference type="SUPFAM" id="SSF54001">
    <property type="entry name" value="Cysteine proteinases"/>
    <property type="match status" value="1"/>
</dbReference>
<name>A0ABN8SH52_9CNID</name>
<feature type="non-terminal residue" evidence="2">
    <location>
        <position position="149"/>
    </location>
</feature>